<gene>
    <name evidence="1" type="ORF">Dpo_5c01110</name>
</gene>
<proteinExistence type="predicted"/>
<sequence>MFLDSKWQKCPCGYGPGWYCKDFPGGRDSSHEYNPDVDLETATGEAYYTRRAPGVIFGHICGAYAEAHLCEYGPSELTRIRFKKKRFTYKQYESRQAAFDAAAKWIVKNVEQNIFRPGANCVKAVKTG</sequence>
<reference evidence="1 2" key="1">
    <citation type="journal article" date="2013" name="Genome Announc.">
        <title>Draft Genome Sequence of Desulfotignum phosphitoxidans DSM 13687 Strain FiPS-3.</title>
        <authorList>
            <person name="Poehlein A."/>
            <person name="Daniel R."/>
            <person name="Simeonova D.D."/>
        </authorList>
    </citation>
    <scope>NUCLEOTIDE SEQUENCE [LARGE SCALE GENOMIC DNA]</scope>
    <source>
        <strain evidence="1 2">DSM 13687</strain>
    </source>
</reference>
<dbReference type="Proteomes" id="UP000014216">
    <property type="component" value="Unassembled WGS sequence"/>
</dbReference>
<evidence type="ECO:0000313" key="1">
    <source>
        <dbReference type="EMBL" id="EMS79188.1"/>
    </source>
</evidence>
<accession>S0FVW7</accession>
<dbReference type="EMBL" id="APJX01000005">
    <property type="protein sequence ID" value="EMS79188.1"/>
    <property type="molecule type" value="Genomic_DNA"/>
</dbReference>
<organism evidence="1 2">
    <name type="scientific">Desulfotignum phosphitoxidans DSM 13687</name>
    <dbReference type="NCBI Taxonomy" id="1286635"/>
    <lineage>
        <taxon>Bacteria</taxon>
        <taxon>Pseudomonadati</taxon>
        <taxon>Thermodesulfobacteriota</taxon>
        <taxon>Desulfobacteria</taxon>
        <taxon>Desulfobacterales</taxon>
        <taxon>Desulfobacteraceae</taxon>
        <taxon>Desulfotignum</taxon>
    </lineage>
</organism>
<dbReference type="AlphaFoldDB" id="S0FVW7"/>
<keyword evidence="2" id="KW-1185">Reference proteome</keyword>
<name>S0FVW7_9BACT</name>
<evidence type="ECO:0000313" key="2">
    <source>
        <dbReference type="Proteomes" id="UP000014216"/>
    </source>
</evidence>
<protein>
    <submittedName>
        <fullName evidence="1">Uncharacterized protein</fullName>
    </submittedName>
</protein>
<comment type="caution">
    <text evidence="1">The sequence shown here is derived from an EMBL/GenBank/DDBJ whole genome shotgun (WGS) entry which is preliminary data.</text>
</comment>